<dbReference type="FunFam" id="1.10.510.10:FF:000571">
    <property type="entry name" value="Maternal embryonic leucine zipper kinase"/>
    <property type="match status" value="1"/>
</dbReference>
<feature type="active site" description="Proton acceptor" evidence="6">
    <location>
        <position position="167"/>
    </location>
</feature>
<dbReference type="InterPro" id="IPR017441">
    <property type="entry name" value="Protein_kinase_ATP_BS"/>
</dbReference>
<reference evidence="13 14" key="1">
    <citation type="journal article" date="2018" name="Mol. Biol. Evol.">
        <title>Analysis of the draft genome of the red seaweed Gracilariopsis chorda provides insights into genome size evolution in Rhodophyta.</title>
        <authorList>
            <person name="Lee J."/>
            <person name="Yang E.C."/>
            <person name="Graf L."/>
            <person name="Yang J.H."/>
            <person name="Qiu H."/>
            <person name="Zel Zion U."/>
            <person name="Chan C.X."/>
            <person name="Stephens T.G."/>
            <person name="Weber A.P.M."/>
            <person name="Boo G.H."/>
            <person name="Boo S.M."/>
            <person name="Kim K.M."/>
            <person name="Shin Y."/>
            <person name="Jung M."/>
            <person name="Lee S.J."/>
            <person name="Yim H.S."/>
            <person name="Lee J.H."/>
            <person name="Bhattacharya D."/>
            <person name="Yoon H.S."/>
        </authorList>
    </citation>
    <scope>NUCLEOTIDE SEQUENCE [LARGE SCALE GENOMIC DNA]</scope>
    <source>
        <strain evidence="13 14">SKKU-2015</strain>
        <tissue evidence="13">Whole body</tissue>
    </source>
</reference>
<name>A0A2V3J1F0_9FLOR</name>
<feature type="binding site" evidence="7">
    <location>
        <begin position="171"/>
        <end position="172"/>
    </location>
    <ligand>
        <name>ATP</name>
        <dbReference type="ChEBI" id="CHEBI:30616"/>
    </ligand>
</feature>
<keyword evidence="14" id="KW-1185">Reference proteome</keyword>
<dbReference type="STRING" id="448386.A0A2V3J1F0"/>
<dbReference type="InterPro" id="IPR008271">
    <property type="entry name" value="Ser/Thr_kinase_AS"/>
</dbReference>
<feature type="compositionally biased region" description="Low complexity" evidence="11">
    <location>
        <begin position="14"/>
        <end position="32"/>
    </location>
</feature>
<comment type="similarity">
    <text evidence="10">Belongs to the protein kinase superfamily.</text>
</comment>
<dbReference type="OrthoDB" id="4741at2759"/>
<keyword evidence="3 7" id="KW-0547">Nucleotide-binding</keyword>
<dbReference type="InterPro" id="IPR030616">
    <property type="entry name" value="Aur-like"/>
</dbReference>
<keyword evidence="4 13" id="KW-0418">Kinase</keyword>
<dbReference type="SMART" id="SM00220">
    <property type="entry name" value="S_TKc"/>
    <property type="match status" value="1"/>
</dbReference>
<proteinExistence type="inferred from homology"/>
<dbReference type="InterPro" id="IPR000719">
    <property type="entry name" value="Prot_kinase_dom"/>
</dbReference>
<keyword evidence="5 7" id="KW-0067">ATP-binding</keyword>
<feature type="binding site" evidence="7">
    <location>
        <position position="185"/>
    </location>
    <ligand>
        <name>ATP</name>
        <dbReference type="ChEBI" id="CHEBI:30616"/>
    </ligand>
</feature>
<protein>
    <submittedName>
        <fullName evidence="13">NUAK family SNF1-like kinase 2</fullName>
    </submittedName>
</protein>
<evidence type="ECO:0000256" key="8">
    <source>
        <dbReference type="PIRSR" id="PIRSR630616-3"/>
    </source>
</evidence>
<gene>
    <name evidence="13" type="ORF">BWQ96_02121</name>
</gene>
<evidence type="ECO:0000256" key="4">
    <source>
        <dbReference type="ARBA" id="ARBA00022777"/>
    </source>
</evidence>
<sequence>MSTSTRSRSRDTRSSTSNHSTSSSSSSSSSTCSRRHTLIHGRYFITDQLGRGLMGTVYQAIDRKNHSDVAVKIVKKKNVHRKDEKVALFREVSVLKRLKHPSILAFHQAFEDNKAVYIVTEFCPRGDLYTYLDTKSSALPEREALKYMRQLFSALHYMHSNGISHRDIKPENILLDQRGNIKLADFGLCHLRPPTGPVSTTHYCGTLQYAAPEIAASRPYVPQYSDMWSCGILFYALLTKCLPYKRAGQARLMHDIRHLDVDALLDSRRLAQVSEASRMLLRQLLSRTPEDRPTAQKAMQLVEDALLGPREYRTKHIPW</sequence>
<evidence type="ECO:0000313" key="13">
    <source>
        <dbReference type="EMBL" id="PXF48169.1"/>
    </source>
</evidence>
<evidence type="ECO:0000256" key="1">
    <source>
        <dbReference type="ARBA" id="ARBA00022527"/>
    </source>
</evidence>
<dbReference type="Gene3D" id="1.10.510.10">
    <property type="entry name" value="Transferase(Phosphotransferase) domain 1"/>
    <property type="match status" value="1"/>
</dbReference>
<dbReference type="AlphaFoldDB" id="A0A2V3J1F0"/>
<dbReference type="EMBL" id="NBIV01000016">
    <property type="protein sequence ID" value="PXF48169.1"/>
    <property type="molecule type" value="Genomic_DNA"/>
</dbReference>
<feature type="region of interest" description="Disordered" evidence="11">
    <location>
        <begin position="1"/>
        <end position="33"/>
    </location>
</feature>
<organism evidence="13 14">
    <name type="scientific">Gracilariopsis chorda</name>
    <dbReference type="NCBI Taxonomy" id="448386"/>
    <lineage>
        <taxon>Eukaryota</taxon>
        <taxon>Rhodophyta</taxon>
        <taxon>Florideophyceae</taxon>
        <taxon>Rhodymeniophycidae</taxon>
        <taxon>Gracilariales</taxon>
        <taxon>Gracilariaceae</taxon>
        <taxon>Gracilariopsis</taxon>
    </lineage>
</organism>
<dbReference type="PROSITE" id="PS50011">
    <property type="entry name" value="PROTEIN_KINASE_DOM"/>
    <property type="match status" value="1"/>
</dbReference>
<dbReference type="GO" id="GO:0005524">
    <property type="term" value="F:ATP binding"/>
    <property type="evidence" value="ECO:0007669"/>
    <property type="project" value="UniProtKB-UniRule"/>
</dbReference>
<keyword evidence="1 10" id="KW-0723">Serine/threonine-protein kinase</keyword>
<evidence type="ECO:0000256" key="7">
    <source>
        <dbReference type="PIRSR" id="PIRSR630616-2"/>
    </source>
</evidence>
<comment type="caution">
    <text evidence="13">The sequence shown here is derived from an EMBL/GenBank/DDBJ whole genome shotgun (WGS) entry which is preliminary data.</text>
</comment>
<dbReference type="InterPro" id="IPR011009">
    <property type="entry name" value="Kinase-like_dom_sf"/>
</dbReference>
<dbReference type="GO" id="GO:0004674">
    <property type="term" value="F:protein serine/threonine kinase activity"/>
    <property type="evidence" value="ECO:0007669"/>
    <property type="project" value="UniProtKB-KW"/>
</dbReference>
<dbReference type="SUPFAM" id="SSF56112">
    <property type="entry name" value="Protein kinase-like (PK-like)"/>
    <property type="match status" value="1"/>
</dbReference>
<evidence type="ECO:0000256" key="6">
    <source>
        <dbReference type="PIRSR" id="PIRSR630616-1"/>
    </source>
</evidence>
<feature type="cross-link" description="Glycyl lysine isopeptide (Lys-Gly) (interchain with G-Cter in SUMO2)" evidence="8">
    <location>
        <position position="169"/>
    </location>
</feature>
<dbReference type="Proteomes" id="UP000247409">
    <property type="component" value="Unassembled WGS sequence"/>
</dbReference>
<evidence type="ECO:0000259" key="12">
    <source>
        <dbReference type="PROSITE" id="PS50011"/>
    </source>
</evidence>
<evidence type="ECO:0000313" key="14">
    <source>
        <dbReference type="Proteomes" id="UP000247409"/>
    </source>
</evidence>
<dbReference type="PROSITE" id="PS00107">
    <property type="entry name" value="PROTEIN_KINASE_ATP"/>
    <property type="match status" value="1"/>
</dbReference>
<feature type="binding site" evidence="9">
    <location>
        <position position="76"/>
    </location>
    <ligand>
        <name>ATP</name>
        <dbReference type="ChEBI" id="CHEBI:30616"/>
    </ligand>
</feature>
<dbReference type="PROSITE" id="PS00108">
    <property type="entry name" value="PROTEIN_KINASE_ST"/>
    <property type="match status" value="1"/>
</dbReference>
<evidence type="ECO:0000256" key="2">
    <source>
        <dbReference type="ARBA" id="ARBA00022679"/>
    </source>
</evidence>
<dbReference type="Pfam" id="PF00069">
    <property type="entry name" value="Pkinase"/>
    <property type="match status" value="1"/>
</dbReference>
<evidence type="ECO:0000256" key="10">
    <source>
        <dbReference type="RuleBase" id="RU000304"/>
    </source>
</evidence>
<accession>A0A2V3J1F0</accession>
<evidence type="ECO:0000256" key="3">
    <source>
        <dbReference type="ARBA" id="ARBA00022741"/>
    </source>
</evidence>
<evidence type="ECO:0000256" key="9">
    <source>
        <dbReference type="PROSITE-ProRule" id="PRU10141"/>
    </source>
</evidence>
<feature type="binding site" evidence="7">
    <location>
        <position position="72"/>
    </location>
    <ligand>
        <name>ATP</name>
        <dbReference type="ChEBI" id="CHEBI:30616"/>
    </ligand>
</feature>
<evidence type="ECO:0000256" key="5">
    <source>
        <dbReference type="ARBA" id="ARBA00022840"/>
    </source>
</evidence>
<feature type="domain" description="Protein kinase" evidence="12">
    <location>
        <begin position="43"/>
        <end position="307"/>
    </location>
</feature>
<dbReference type="FunFam" id="3.30.200.20:FF:000042">
    <property type="entry name" value="Aurora kinase A"/>
    <property type="match status" value="1"/>
</dbReference>
<dbReference type="PANTHER" id="PTHR24350">
    <property type="entry name" value="SERINE/THREONINE-PROTEIN KINASE IAL-RELATED"/>
    <property type="match status" value="1"/>
</dbReference>
<keyword evidence="2" id="KW-0808">Transferase</keyword>
<evidence type="ECO:0000256" key="11">
    <source>
        <dbReference type="SAM" id="MobiDB-lite"/>
    </source>
</evidence>